<dbReference type="EMBL" id="BARW01037075">
    <property type="protein sequence ID" value="GAJ22532.1"/>
    <property type="molecule type" value="Genomic_DNA"/>
</dbReference>
<name>X1VQH5_9ZZZZ</name>
<sequence length="200" mass="23837">MREFIPDIEEKVKTEIIYNGIDLDKIIFQKRESGHNIAWVGFINYKKNPQMALQILKKLTEGLYNTDKRYILHVAGSFQDLRYKIYLEYMIKEMRLQDNVKFYGWIDDMQGFWEDKNCLLHTSIHESFGYGIFEAMARGIKPVIHNFRGARELYPKESIFNTVDEAANKIMDKEYNSSEYIDWIIAKSWTLKNQLKQIKD</sequence>
<feature type="non-terminal residue" evidence="2">
    <location>
        <position position="200"/>
    </location>
</feature>
<dbReference type="Pfam" id="PF00534">
    <property type="entry name" value="Glycos_transf_1"/>
    <property type="match status" value="1"/>
</dbReference>
<organism evidence="2">
    <name type="scientific">marine sediment metagenome</name>
    <dbReference type="NCBI Taxonomy" id="412755"/>
    <lineage>
        <taxon>unclassified sequences</taxon>
        <taxon>metagenomes</taxon>
        <taxon>ecological metagenomes</taxon>
    </lineage>
</organism>
<feature type="domain" description="Glycosyl transferase family 1" evidence="1">
    <location>
        <begin position="30"/>
        <end position="154"/>
    </location>
</feature>
<dbReference type="PANTHER" id="PTHR12526">
    <property type="entry name" value="GLYCOSYLTRANSFERASE"/>
    <property type="match status" value="1"/>
</dbReference>
<reference evidence="2" key="1">
    <citation type="journal article" date="2014" name="Front. Microbiol.">
        <title>High frequency of phylogenetically diverse reductive dehalogenase-homologous genes in deep subseafloor sedimentary metagenomes.</title>
        <authorList>
            <person name="Kawai M."/>
            <person name="Futagami T."/>
            <person name="Toyoda A."/>
            <person name="Takaki Y."/>
            <person name="Nishi S."/>
            <person name="Hori S."/>
            <person name="Arai W."/>
            <person name="Tsubouchi T."/>
            <person name="Morono Y."/>
            <person name="Uchiyama I."/>
            <person name="Ito T."/>
            <person name="Fujiyama A."/>
            <person name="Inagaki F."/>
            <person name="Takami H."/>
        </authorList>
    </citation>
    <scope>NUCLEOTIDE SEQUENCE</scope>
    <source>
        <strain evidence="2">Expedition CK06-06</strain>
    </source>
</reference>
<dbReference type="Gene3D" id="3.40.50.2000">
    <property type="entry name" value="Glycogen Phosphorylase B"/>
    <property type="match status" value="1"/>
</dbReference>
<accession>X1VQH5</accession>
<dbReference type="InterPro" id="IPR001296">
    <property type="entry name" value="Glyco_trans_1"/>
</dbReference>
<evidence type="ECO:0000259" key="1">
    <source>
        <dbReference type="Pfam" id="PF00534"/>
    </source>
</evidence>
<dbReference type="PANTHER" id="PTHR12526:SF630">
    <property type="entry name" value="GLYCOSYLTRANSFERASE"/>
    <property type="match status" value="1"/>
</dbReference>
<comment type="caution">
    <text evidence="2">The sequence shown here is derived from an EMBL/GenBank/DDBJ whole genome shotgun (WGS) entry which is preliminary data.</text>
</comment>
<dbReference type="SUPFAM" id="SSF53756">
    <property type="entry name" value="UDP-Glycosyltransferase/glycogen phosphorylase"/>
    <property type="match status" value="1"/>
</dbReference>
<gene>
    <name evidence="2" type="ORF">S12H4_57351</name>
</gene>
<evidence type="ECO:0000313" key="2">
    <source>
        <dbReference type="EMBL" id="GAJ22532.1"/>
    </source>
</evidence>
<proteinExistence type="predicted"/>
<dbReference type="AlphaFoldDB" id="X1VQH5"/>
<dbReference type="GO" id="GO:0016757">
    <property type="term" value="F:glycosyltransferase activity"/>
    <property type="evidence" value="ECO:0007669"/>
    <property type="project" value="InterPro"/>
</dbReference>
<protein>
    <recommendedName>
        <fullName evidence="1">Glycosyl transferase family 1 domain-containing protein</fullName>
    </recommendedName>
</protein>